<evidence type="ECO:0000313" key="2">
    <source>
        <dbReference type="EMBL" id="OGL82868.1"/>
    </source>
</evidence>
<proteinExistence type="predicted"/>
<evidence type="ECO:0000313" key="3">
    <source>
        <dbReference type="Proteomes" id="UP000176846"/>
    </source>
</evidence>
<dbReference type="AlphaFoldDB" id="A0A1F7UYM6"/>
<feature type="region of interest" description="Disordered" evidence="1">
    <location>
        <begin position="113"/>
        <end position="160"/>
    </location>
</feature>
<accession>A0A1F7UYM6</accession>
<organism evidence="2 3">
    <name type="scientific">Candidatus Uhrbacteria bacterium RIFCSPLOWO2_01_FULL_47_25</name>
    <dbReference type="NCBI Taxonomy" id="1802402"/>
    <lineage>
        <taxon>Bacteria</taxon>
        <taxon>Candidatus Uhriibacteriota</taxon>
    </lineage>
</organism>
<name>A0A1F7UYM6_9BACT</name>
<evidence type="ECO:0000256" key="1">
    <source>
        <dbReference type="SAM" id="MobiDB-lite"/>
    </source>
</evidence>
<dbReference type="Proteomes" id="UP000176846">
    <property type="component" value="Unassembled WGS sequence"/>
</dbReference>
<protein>
    <submittedName>
        <fullName evidence="2">Uncharacterized protein</fullName>
    </submittedName>
</protein>
<comment type="caution">
    <text evidence="2">The sequence shown here is derived from an EMBL/GenBank/DDBJ whole genome shotgun (WGS) entry which is preliminary data.</text>
</comment>
<reference evidence="2 3" key="1">
    <citation type="journal article" date="2016" name="Nat. Commun.">
        <title>Thousands of microbial genomes shed light on interconnected biogeochemical processes in an aquifer system.</title>
        <authorList>
            <person name="Anantharaman K."/>
            <person name="Brown C.T."/>
            <person name="Hug L.A."/>
            <person name="Sharon I."/>
            <person name="Castelle C.J."/>
            <person name="Probst A.J."/>
            <person name="Thomas B.C."/>
            <person name="Singh A."/>
            <person name="Wilkins M.J."/>
            <person name="Karaoz U."/>
            <person name="Brodie E.L."/>
            <person name="Williams K.H."/>
            <person name="Hubbard S.S."/>
            <person name="Banfield J.F."/>
        </authorList>
    </citation>
    <scope>NUCLEOTIDE SEQUENCE [LARGE SCALE GENOMIC DNA]</scope>
</reference>
<sequence>MYLQDQEARRRLSTIADPTKRMVSMLEVSLDDIGRLLTVLELIGKQEIIFGQDHLCAAVILHHSGVPALCQMAHEFALKAVAMDYRPETDEFDLKWLAAAALDRMLVQTGRPQSFGTQYNPETDERYPVDPNITDENRRQWNVRPLSGEGDKPLVGYGSE</sequence>
<dbReference type="EMBL" id="MGEK01000006">
    <property type="protein sequence ID" value="OGL82868.1"/>
    <property type="molecule type" value="Genomic_DNA"/>
</dbReference>
<gene>
    <name evidence="2" type="ORF">A2936_04355</name>
</gene>